<dbReference type="PANTHER" id="PTHR38731">
    <property type="entry name" value="LIPL45-RELATED LIPOPROTEIN-RELATED"/>
    <property type="match status" value="1"/>
</dbReference>
<evidence type="ECO:0000313" key="3">
    <source>
        <dbReference type="Proteomes" id="UP001203880"/>
    </source>
</evidence>
<dbReference type="Proteomes" id="UP001203880">
    <property type="component" value="Unassembled WGS sequence"/>
</dbReference>
<comment type="caution">
    <text evidence="2">The sequence shown here is derived from an EMBL/GenBank/DDBJ whole genome shotgun (WGS) entry which is preliminary data.</text>
</comment>
<evidence type="ECO:0000313" key="2">
    <source>
        <dbReference type="EMBL" id="MCL6284153.1"/>
    </source>
</evidence>
<dbReference type="InterPro" id="IPR006860">
    <property type="entry name" value="FecR"/>
</dbReference>
<organism evidence="2 3">
    <name type="scientific">Ruegeria spongiae</name>
    <dbReference type="NCBI Taxonomy" id="2942209"/>
    <lineage>
        <taxon>Bacteria</taxon>
        <taxon>Pseudomonadati</taxon>
        <taxon>Pseudomonadota</taxon>
        <taxon>Alphaproteobacteria</taxon>
        <taxon>Rhodobacterales</taxon>
        <taxon>Roseobacteraceae</taxon>
        <taxon>Ruegeria</taxon>
    </lineage>
</organism>
<sequence>MIGLGLGLNAKLRTEAEARVTMACSGGLEVVVGPESEIDVLGLLDGDTRPFGLRLIDGIAGFLFSSEDGNGVQVRTPSAVAAVRSTEWAMRVENRASAVFTREGTVFVAGDDADVKLGPGEGIDVSSSGEIGSVTNWGRARIEEFDDLLGAEW</sequence>
<dbReference type="PANTHER" id="PTHR38731:SF1">
    <property type="entry name" value="FECR PROTEIN DOMAIN-CONTAINING PROTEIN"/>
    <property type="match status" value="1"/>
</dbReference>
<keyword evidence="3" id="KW-1185">Reference proteome</keyword>
<gene>
    <name evidence="2" type="ORF">M3P21_11515</name>
</gene>
<dbReference type="RefSeq" id="WP_249710134.1">
    <property type="nucleotide sequence ID" value="NZ_JAMFMB010000013.1"/>
</dbReference>
<evidence type="ECO:0000259" key="1">
    <source>
        <dbReference type="Pfam" id="PF04773"/>
    </source>
</evidence>
<accession>A0ABT0Q2Q3</accession>
<name>A0ABT0Q2Q3_9RHOB</name>
<feature type="domain" description="FecR protein" evidence="1">
    <location>
        <begin position="11"/>
        <end position="106"/>
    </location>
</feature>
<dbReference type="EMBL" id="JAMFMB010000013">
    <property type="protein sequence ID" value="MCL6284153.1"/>
    <property type="molecule type" value="Genomic_DNA"/>
</dbReference>
<dbReference type="Pfam" id="PF04773">
    <property type="entry name" value="FecR"/>
    <property type="match status" value="1"/>
</dbReference>
<reference evidence="2" key="1">
    <citation type="submission" date="2022-05" db="EMBL/GenBank/DDBJ databases">
        <authorList>
            <person name="Park J.-S."/>
        </authorList>
    </citation>
    <scope>NUCLEOTIDE SEQUENCE</scope>
    <source>
        <strain evidence="2">2012CJ41-6</strain>
    </source>
</reference>
<protein>
    <submittedName>
        <fullName evidence="2">FecR family protein</fullName>
    </submittedName>
</protein>
<dbReference type="Gene3D" id="2.60.120.1440">
    <property type="match status" value="1"/>
</dbReference>
<proteinExistence type="predicted"/>